<sequence length="245" mass="28339">IYLKSKSSDQLHSCKQYFCFQTIWFYTPVSTQIVSFEAWSPNLLFELLISRFSLSLPGYRRRWQFFFYCIVNGVAVYLPPVSSEERIIYSQLQMFKNTFQSGFLSILYSLGSKPLQIWDKEGQRSVEENDKDVVSNGDGFLSSASFEIMQKSVSCNFYWPALAFVNGQVKRTQDEDIQSNILEIVGTNVQSTYITCPADPAATLGIKLPFLVMIVKNVKKYFTFEIQVLDDKNVRRRFRASNFQV</sequence>
<protein>
    <recommendedName>
        <fullName evidence="1">CFA20 domain-containing protein</fullName>
    </recommendedName>
</protein>
<dbReference type="EMBL" id="LEKV01003290">
    <property type="protein sequence ID" value="KVI00746.1"/>
    <property type="molecule type" value="Genomic_DNA"/>
</dbReference>
<dbReference type="Gramene" id="KVI00746">
    <property type="protein sequence ID" value="KVI00746"/>
    <property type="gene ID" value="Ccrd_021001"/>
</dbReference>
<reference evidence="2 3" key="1">
    <citation type="journal article" date="2016" name="Sci. Rep.">
        <title>The genome sequence of the outbreeding globe artichoke constructed de novo incorporating a phase-aware low-pass sequencing strategy of F1 progeny.</title>
        <authorList>
            <person name="Scaglione D."/>
            <person name="Reyes-Chin-Wo S."/>
            <person name="Acquadro A."/>
            <person name="Froenicke L."/>
            <person name="Portis E."/>
            <person name="Beitel C."/>
            <person name="Tirone M."/>
            <person name="Mauro R."/>
            <person name="Lo Monaco A."/>
            <person name="Mauromicale G."/>
            <person name="Faccioli P."/>
            <person name="Cattivelli L."/>
            <person name="Rieseberg L."/>
            <person name="Michelmore R."/>
            <person name="Lanteri S."/>
        </authorList>
    </citation>
    <scope>NUCLEOTIDE SEQUENCE [LARGE SCALE GENOMIC DNA]</scope>
    <source>
        <strain evidence="2">2C</strain>
    </source>
</reference>
<feature type="domain" description="CFA20" evidence="1">
    <location>
        <begin position="164"/>
        <end position="244"/>
    </location>
</feature>
<organism evidence="2 3">
    <name type="scientific">Cynara cardunculus var. scolymus</name>
    <name type="common">Globe artichoke</name>
    <name type="synonym">Cynara scolymus</name>
    <dbReference type="NCBI Taxonomy" id="59895"/>
    <lineage>
        <taxon>Eukaryota</taxon>
        <taxon>Viridiplantae</taxon>
        <taxon>Streptophyta</taxon>
        <taxon>Embryophyta</taxon>
        <taxon>Tracheophyta</taxon>
        <taxon>Spermatophyta</taxon>
        <taxon>Magnoliopsida</taxon>
        <taxon>eudicotyledons</taxon>
        <taxon>Gunneridae</taxon>
        <taxon>Pentapetalae</taxon>
        <taxon>asterids</taxon>
        <taxon>campanulids</taxon>
        <taxon>Asterales</taxon>
        <taxon>Asteraceae</taxon>
        <taxon>Carduoideae</taxon>
        <taxon>Cardueae</taxon>
        <taxon>Carduinae</taxon>
        <taxon>Cynara</taxon>
    </lineage>
</organism>
<dbReference type="AlphaFoldDB" id="A0A103Y1D6"/>
<name>A0A103Y1D6_CYNCS</name>
<accession>A0A103Y1D6</accession>
<dbReference type="InterPro" id="IPR007714">
    <property type="entry name" value="CFA20_dom"/>
</dbReference>
<dbReference type="STRING" id="59895.A0A103Y1D6"/>
<gene>
    <name evidence="2" type="ORF">Ccrd_021001</name>
</gene>
<dbReference type="PANTHER" id="PTHR12458">
    <property type="entry name" value="ORF PROTEIN"/>
    <property type="match status" value="1"/>
</dbReference>
<evidence type="ECO:0000313" key="2">
    <source>
        <dbReference type="EMBL" id="KVI00746.1"/>
    </source>
</evidence>
<feature type="non-terminal residue" evidence="2">
    <location>
        <position position="245"/>
    </location>
</feature>
<proteinExistence type="predicted"/>
<dbReference type="Pfam" id="PF05018">
    <property type="entry name" value="CFA20_dom"/>
    <property type="match status" value="2"/>
</dbReference>
<evidence type="ECO:0000313" key="3">
    <source>
        <dbReference type="Proteomes" id="UP000243975"/>
    </source>
</evidence>
<comment type="caution">
    <text evidence="2">The sequence shown here is derived from an EMBL/GenBank/DDBJ whole genome shotgun (WGS) entry which is preliminary data.</text>
</comment>
<dbReference type="Proteomes" id="UP000243975">
    <property type="component" value="Unassembled WGS sequence"/>
</dbReference>
<feature type="domain" description="CFA20" evidence="1">
    <location>
        <begin position="94"/>
        <end position="148"/>
    </location>
</feature>
<evidence type="ECO:0000259" key="1">
    <source>
        <dbReference type="Pfam" id="PF05018"/>
    </source>
</evidence>
<keyword evidence="3" id="KW-1185">Reference proteome</keyword>
<dbReference type="InterPro" id="IPR040441">
    <property type="entry name" value="CFA20/CFAP20DC"/>
</dbReference>